<gene>
    <name evidence="9" type="ORF">ENM11_03655</name>
</gene>
<evidence type="ECO:0000256" key="3">
    <source>
        <dbReference type="ARBA" id="ARBA00001941"/>
    </source>
</evidence>
<evidence type="ECO:0000256" key="7">
    <source>
        <dbReference type="ARBA" id="ARBA00022801"/>
    </source>
</evidence>
<comment type="cofactor">
    <cofactor evidence="2">
        <name>Mn(2+)</name>
        <dbReference type="ChEBI" id="CHEBI:29035"/>
    </cofactor>
</comment>
<comment type="subunit">
    <text evidence="4">Homodimer.</text>
</comment>
<dbReference type="GO" id="GO:0005737">
    <property type="term" value="C:cytoplasm"/>
    <property type="evidence" value="ECO:0007669"/>
    <property type="project" value="TreeGrafter"/>
</dbReference>
<accession>A0A7C5L764</accession>
<dbReference type="GO" id="GO:0002953">
    <property type="term" value="F:5'-deoxynucleotidase activity"/>
    <property type="evidence" value="ECO:0007669"/>
    <property type="project" value="UniProtKB-EC"/>
</dbReference>
<proteinExistence type="predicted"/>
<keyword evidence="7" id="KW-0378">Hydrolase</keyword>
<evidence type="ECO:0000256" key="2">
    <source>
        <dbReference type="ARBA" id="ARBA00001936"/>
    </source>
</evidence>
<evidence type="ECO:0000256" key="1">
    <source>
        <dbReference type="ARBA" id="ARBA00001638"/>
    </source>
</evidence>
<dbReference type="EMBL" id="DRWN01000027">
    <property type="protein sequence ID" value="HHK68237.1"/>
    <property type="molecule type" value="Genomic_DNA"/>
</dbReference>
<dbReference type="SUPFAM" id="SSF109604">
    <property type="entry name" value="HD-domain/PDEase-like"/>
    <property type="match status" value="1"/>
</dbReference>
<dbReference type="PANTHER" id="PTHR11845:SF13">
    <property type="entry name" value="5'-DEOXYNUCLEOTIDASE HDDC2"/>
    <property type="match status" value="1"/>
</dbReference>
<dbReference type="SMART" id="SM00471">
    <property type="entry name" value="HDc"/>
    <property type="match status" value="1"/>
</dbReference>
<dbReference type="InterPro" id="IPR006674">
    <property type="entry name" value="HD_domain"/>
</dbReference>
<protein>
    <recommendedName>
        <fullName evidence="5">5'-deoxynucleotidase</fullName>
        <ecNumber evidence="5">3.1.3.89</ecNumber>
    </recommendedName>
</protein>
<feature type="domain" description="HD/PDEase" evidence="8">
    <location>
        <begin position="57"/>
        <end position="175"/>
    </location>
</feature>
<keyword evidence="6" id="KW-0479">Metal-binding</keyword>
<dbReference type="InterPro" id="IPR039356">
    <property type="entry name" value="YfbR/HDDC2"/>
</dbReference>
<reference evidence="9" key="1">
    <citation type="journal article" date="2020" name="mSystems">
        <title>Genome- and Community-Level Interaction Insights into Carbon Utilization and Element Cycling Functions of Hydrothermarchaeota in Hydrothermal Sediment.</title>
        <authorList>
            <person name="Zhou Z."/>
            <person name="Liu Y."/>
            <person name="Xu W."/>
            <person name="Pan J."/>
            <person name="Luo Z.H."/>
            <person name="Li M."/>
        </authorList>
    </citation>
    <scope>NUCLEOTIDE SEQUENCE [LARGE SCALE GENOMIC DNA]</scope>
    <source>
        <strain evidence="9">SpSt-1056</strain>
    </source>
</reference>
<name>A0A7C5L764_CALS0</name>
<dbReference type="InterPro" id="IPR003607">
    <property type="entry name" value="HD/PDEase_dom"/>
</dbReference>
<evidence type="ECO:0000313" key="9">
    <source>
        <dbReference type="EMBL" id="HHK68237.1"/>
    </source>
</evidence>
<evidence type="ECO:0000256" key="6">
    <source>
        <dbReference type="ARBA" id="ARBA00022723"/>
    </source>
</evidence>
<comment type="cofactor">
    <cofactor evidence="3">
        <name>Co(2+)</name>
        <dbReference type="ChEBI" id="CHEBI:48828"/>
    </cofactor>
</comment>
<comment type="caution">
    <text evidence="9">The sequence shown here is derived from an EMBL/GenBank/DDBJ whole genome shotgun (WGS) entry which is preliminary data.</text>
</comment>
<evidence type="ECO:0000256" key="4">
    <source>
        <dbReference type="ARBA" id="ARBA00011738"/>
    </source>
</evidence>
<dbReference type="Gene3D" id="1.10.3210.10">
    <property type="entry name" value="Hypothetical protein af1432"/>
    <property type="match status" value="1"/>
</dbReference>
<sequence length="197" mass="22528">MQESRARRAGSRGEKSSTVQLRIGEDCEENGLKPLASALMLLKRVRRSGWLDAGVRQPESVADHSFSLAVLAMVEAEKRGLDCLKAVKMALIHDIPESYTGDLTPRIKKRIPAKLLESVETSVLKQLFAELGPKHAEEVVNVYREYLKDCSPEARLVHMLDKKEMMLEACWLMHSQRVDLRKFAFRRHGFIPRFRSR</sequence>
<dbReference type="Pfam" id="PF13023">
    <property type="entry name" value="HD_3"/>
    <property type="match status" value="1"/>
</dbReference>
<dbReference type="PANTHER" id="PTHR11845">
    <property type="entry name" value="5'-DEOXYNUCLEOTIDASE HDDC2"/>
    <property type="match status" value="1"/>
</dbReference>
<organism evidence="9">
    <name type="scientific">Caldiarchaeum subterraneum</name>
    <dbReference type="NCBI Taxonomy" id="311458"/>
    <lineage>
        <taxon>Archaea</taxon>
        <taxon>Nitrososphaerota</taxon>
        <taxon>Candidatus Caldarchaeales</taxon>
        <taxon>Candidatus Caldarchaeaceae</taxon>
        <taxon>Candidatus Caldarchaeum</taxon>
    </lineage>
</organism>
<dbReference type="AlphaFoldDB" id="A0A7C5L764"/>
<comment type="catalytic activity">
    <reaction evidence="1">
        <text>a 2'-deoxyribonucleoside 5'-phosphate + H2O = a 2'-deoxyribonucleoside + phosphate</text>
        <dbReference type="Rhea" id="RHEA:36167"/>
        <dbReference type="ChEBI" id="CHEBI:15377"/>
        <dbReference type="ChEBI" id="CHEBI:18274"/>
        <dbReference type="ChEBI" id="CHEBI:43474"/>
        <dbReference type="ChEBI" id="CHEBI:65317"/>
        <dbReference type="EC" id="3.1.3.89"/>
    </reaction>
</comment>
<evidence type="ECO:0000259" key="8">
    <source>
        <dbReference type="SMART" id="SM00471"/>
    </source>
</evidence>
<evidence type="ECO:0000256" key="5">
    <source>
        <dbReference type="ARBA" id="ARBA00012964"/>
    </source>
</evidence>
<dbReference type="GO" id="GO:0046872">
    <property type="term" value="F:metal ion binding"/>
    <property type="evidence" value="ECO:0007669"/>
    <property type="project" value="UniProtKB-KW"/>
</dbReference>
<dbReference type="EC" id="3.1.3.89" evidence="5"/>